<protein>
    <submittedName>
        <fullName evidence="1">Uncharacterized protein</fullName>
    </submittedName>
</protein>
<dbReference type="EMBL" id="SOCP01000015">
    <property type="protein sequence ID" value="TDV43689.1"/>
    <property type="molecule type" value="Genomic_DNA"/>
</dbReference>
<keyword evidence="2" id="KW-1185">Reference proteome</keyword>
<organism evidence="1 2">
    <name type="scientific">Actinophytocola oryzae</name>
    <dbReference type="NCBI Taxonomy" id="502181"/>
    <lineage>
        <taxon>Bacteria</taxon>
        <taxon>Bacillati</taxon>
        <taxon>Actinomycetota</taxon>
        <taxon>Actinomycetes</taxon>
        <taxon>Pseudonocardiales</taxon>
        <taxon>Pseudonocardiaceae</taxon>
    </lineage>
</organism>
<dbReference type="RefSeq" id="WP_133906906.1">
    <property type="nucleotide sequence ID" value="NZ_SOCP01000015.1"/>
</dbReference>
<proteinExistence type="predicted"/>
<name>A0A4R7V2Z0_9PSEU</name>
<comment type="caution">
    <text evidence="1">The sequence shown here is derived from an EMBL/GenBank/DDBJ whole genome shotgun (WGS) entry which is preliminary data.</text>
</comment>
<dbReference type="Proteomes" id="UP000294927">
    <property type="component" value="Unassembled WGS sequence"/>
</dbReference>
<evidence type="ECO:0000313" key="1">
    <source>
        <dbReference type="EMBL" id="TDV43689.1"/>
    </source>
</evidence>
<gene>
    <name evidence="1" type="ORF">CLV71_115152</name>
</gene>
<reference evidence="1 2" key="1">
    <citation type="submission" date="2019-03" db="EMBL/GenBank/DDBJ databases">
        <title>Genomic Encyclopedia of Archaeal and Bacterial Type Strains, Phase II (KMG-II): from individual species to whole genera.</title>
        <authorList>
            <person name="Goeker M."/>
        </authorList>
    </citation>
    <scope>NUCLEOTIDE SEQUENCE [LARGE SCALE GENOMIC DNA]</scope>
    <source>
        <strain evidence="1 2">DSM 45499</strain>
    </source>
</reference>
<accession>A0A4R7V2Z0</accession>
<dbReference type="AlphaFoldDB" id="A0A4R7V2Z0"/>
<evidence type="ECO:0000313" key="2">
    <source>
        <dbReference type="Proteomes" id="UP000294927"/>
    </source>
</evidence>
<sequence>MRSSQTPGRSTPGASNAAVYARLAAIERHVAEIAKRLDEMKILITTLDLITPNHQHQPDNEEKP</sequence>